<name>A0ABP3DKM2_9BURK</name>
<sequence length="78" mass="8924">MRTASIFRNNKNQAVRIPRDLEFQGVSEVEIIQQGNALLLRPCRPSWTSLRDVSATDGDFLAHRPDIIEENDPFGEDR</sequence>
<gene>
    <name evidence="3" type="primary">vapB</name>
    <name evidence="3" type="ORF">GCM10009125_24990</name>
</gene>
<keyword evidence="4" id="KW-1185">Reference proteome</keyword>
<dbReference type="Gene3D" id="2.10.260.10">
    <property type="match status" value="1"/>
</dbReference>
<evidence type="ECO:0000256" key="1">
    <source>
        <dbReference type="PROSITE-ProRule" id="PRU01076"/>
    </source>
</evidence>
<evidence type="ECO:0000313" key="4">
    <source>
        <dbReference type="Proteomes" id="UP001501176"/>
    </source>
</evidence>
<proteinExistence type="predicted"/>
<dbReference type="Proteomes" id="UP001501176">
    <property type="component" value="Unassembled WGS sequence"/>
</dbReference>
<dbReference type="InterPro" id="IPR047976">
    <property type="entry name" value="Anti_VapB2-like"/>
</dbReference>
<evidence type="ECO:0000313" key="3">
    <source>
        <dbReference type="EMBL" id="GAA0235059.1"/>
    </source>
</evidence>
<dbReference type="NCBIfam" id="NF040493">
    <property type="entry name" value="TA_anti_VapB"/>
    <property type="match status" value="1"/>
</dbReference>
<dbReference type="EMBL" id="BAAAFN010000015">
    <property type="protein sequence ID" value="GAA0235059.1"/>
    <property type="molecule type" value="Genomic_DNA"/>
</dbReference>
<organism evidence="3 4">
    <name type="scientific">Castellaniella daejeonensis</name>
    <dbReference type="NCBI Taxonomy" id="659013"/>
    <lineage>
        <taxon>Bacteria</taxon>
        <taxon>Pseudomonadati</taxon>
        <taxon>Pseudomonadota</taxon>
        <taxon>Betaproteobacteria</taxon>
        <taxon>Burkholderiales</taxon>
        <taxon>Alcaligenaceae</taxon>
        <taxon>Castellaniella</taxon>
    </lineage>
</organism>
<keyword evidence="1" id="KW-0238">DNA-binding</keyword>
<protein>
    <submittedName>
        <fullName evidence="3">Type II toxin-antitoxin system VapB family antitoxin</fullName>
    </submittedName>
</protein>
<dbReference type="InterPro" id="IPR037914">
    <property type="entry name" value="SpoVT-AbrB_sf"/>
</dbReference>
<dbReference type="SUPFAM" id="SSF89447">
    <property type="entry name" value="AbrB/MazE/MraZ-like"/>
    <property type="match status" value="1"/>
</dbReference>
<dbReference type="InterPro" id="IPR007159">
    <property type="entry name" value="SpoVT-AbrB_dom"/>
</dbReference>
<evidence type="ECO:0000259" key="2">
    <source>
        <dbReference type="PROSITE" id="PS51740"/>
    </source>
</evidence>
<feature type="domain" description="SpoVT-AbrB" evidence="2">
    <location>
        <begin position="4"/>
        <end position="45"/>
    </location>
</feature>
<reference evidence="4" key="1">
    <citation type="journal article" date="2019" name="Int. J. Syst. Evol. Microbiol.">
        <title>The Global Catalogue of Microorganisms (GCM) 10K type strain sequencing project: providing services to taxonomists for standard genome sequencing and annotation.</title>
        <authorList>
            <consortium name="The Broad Institute Genomics Platform"/>
            <consortium name="The Broad Institute Genome Sequencing Center for Infectious Disease"/>
            <person name="Wu L."/>
            <person name="Ma J."/>
        </authorList>
    </citation>
    <scope>NUCLEOTIDE SEQUENCE [LARGE SCALE GENOMIC DNA]</scope>
    <source>
        <strain evidence="4">JCM 16240</strain>
    </source>
</reference>
<dbReference type="PROSITE" id="PS51740">
    <property type="entry name" value="SPOVT_ABRB"/>
    <property type="match status" value="1"/>
</dbReference>
<comment type="caution">
    <text evidence="3">The sequence shown here is derived from an EMBL/GenBank/DDBJ whole genome shotgun (WGS) entry which is preliminary data.</text>
</comment>
<accession>A0ABP3DKM2</accession>
<dbReference type="RefSeq" id="WP_343821609.1">
    <property type="nucleotide sequence ID" value="NZ_BAAAFN010000015.1"/>
</dbReference>